<dbReference type="Gene3D" id="3.40.50.150">
    <property type="entry name" value="Vaccinia Virus protein VP39"/>
    <property type="match status" value="1"/>
</dbReference>
<evidence type="ECO:0000313" key="4">
    <source>
        <dbReference type="Proteomes" id="UP000036513"/>
    </source>
</evidence>
<evidence type="ECO:0000313" key="3">
    <source>
        <dbReference type="EMBL" id="KMO78624.1"/>
    </source>
</evidence>
<name>A0A0J6W7X0_9MYCO</name>
<dbReference type="EMBL" id="JYNL01000020">
    <property type="protein sequence ID" value="KMO78624.1"/>
    <property type="molecule type" value="Genomic_DNA"/>
</dbReference>
<sequence length="345" mass="37960">MTETKESGAHPDVADPAPTPQVADPAPQPRATKEQVEAAMHDSKLAQVLYHDWEAETYDEKWSISYDQRCVDYARGRFDAAVPDEVQRELPYDRALELGCGTGFFLLNLIQAGVARRGSVTDLSPGMVKVATRNGQGLGLDVDGRVADAEGIPYDDNTFDLVVGHAVLHHIPDVELSLREVVRVLKPGGRFVFAGEPTTVGNRYARELSTLTWRVATNVTKLPMLSQWRRPQAELDESSRAAALEAVVDLHTFDPADLERMAANAGAVEIRTASEEFTAAMLGWPIRTFEAAVPPGRLGWGWAKFAFNSWTTLSWVDATVWRRVVPKGWFYNVMVTGVKPGGTPS</sequence>
<dbReference type="GO" id="GO:0008757">
    <property type="term" value="F:S-adenosylmethionine-dependent methyltransferase activity"/>
    <property type="evidence" value="ECO:0007669"/>
    <property type="project" value="InterPro"/>
</dbReference>
<protein>
    <submittedName>
        <fullName evidence="3">Demethylrebeccamycin-D-glucose O-methyltransferase</fullName>
        <ecNumber evidence="3">2.1.1.164</ecNumber>
    </submittedName>
</protein>
<evidence type="ECO:0000259" key="2">
    <source>
        <dbReference type="Pfam" id="PF08241"/>
    </source>
</evidence>
<accession>A0A0J6W7X0</accession>
<feature type="region of interest" description="Disordered" evidence="1">
    <location>
        <begin position="1"/>
        <end position="35"/>
    </location>
</feature>
<dbReference type="GO" id="GO:0032259">
    <property type="term" value="P:methylation"/>
    <property type="evidence" value="ECO:0007669"/>
    <property type="project" value="UniProtKB-KW"/>
</dbReference>
<organism evidence="3 4">
    <name type="scientific">Mycolicibacterium chlorophenolicum</name>
    <dbReference type="NCBI Taxonomy" id="37916"/>
    <lineage>
        <taxon>Bacteria</taxon>
        <taxon>Bacillati</taxon>
        <taxon>Actinomycetota</taxon>
        <taxon>Actinomycetes</taxon>
        <taxon>Mycobacteriales</taxon>
        <taxon>Mycobacteriaceae</taxon>
        <taxon>Mycolicibacterium</taxon>
    </lineage>
</organism>
<keyword evidence="4" id="KW-1185">Reference proteome</keyword>
<dbReference type="PANTHER" id="PTHR42912:SF93">
    <property type="entry name" value="N6-ADENOSINE-METHYLTRANSFERASE TMT1A"/>
    <property type="match status" value="1"/>
</dbReference>
<dbReference type="STRING" id="37916.MCHLDSM_02545"/>
<dbReference type="CDD" id="cd02440">
    <property type="entry name" value="AdoMet_MTases"/>
    <property type="match status" value="1"/>
</dbReference>
<gene>
    <name evidence="3" type="primary">rebM_3</name>
    <name evidence="3" type="ORF">MCHLDSM_02545</name>
</gene>
<dbReference type="RefSeq" id="WP_048470143.1">
    <property type="nucleotide sequence ID" value="NZ_JYNL01000020.1"/>
</dbReference>
<dbReference type="InterPro" id="IPR013216">
    <property type="entry name" value="Methyltransf_11"/>
</dbReference>
<dbReference type="AlphaFoldDB" id="A0A0J6W7X0"/>
<keyword evidence="3" id="KW-0489">Methyltransferase</keyword>
<dbReference type="PANTHER" id="PTHR42912">
    <property type="entry name" value="METHYLTRANSFERASE"/>
    <property type="match status" value="1"/>
</dbReference>
<feature type="compositionally biased region" description="Basic and acidic residues" evidence="1">
    <location>
        <begin position="1"/>
        <end position="13"/>
    </location>
</feature>
<comment type="caution">
    <text evidence="3">The sequence shown here is derived from an EMBL/GenBank/DDBJ whole genome shotgun (WGS) entry which is preliminary data.</text>
</comment>
<dbReference type="GO" id="GO:0102082">
    <property type="term" value="F:demethylrebeccamycin--D-glucose O-methyltransferase activity"/>
    <property type="evidence" value="ECO:0007669"/>
    <property type="project" value="UniProtKB-EC"/>
</dbReference>
<keyword evidence="3" id="KW-0808">Transferase</keyword>
<dbReference type="InterPro" id="IPR029063">
    <property type="entry name" value="SAM-dependent_MTases_sf"/>
</dbReference>
<dbReference type="Pfam" id="PF08241">
    <property type="entry name" value="Methyltransf_11"/>
    <property type="match status" value="1"/>
</dbReference>
<proteinExistence type="predicted"/>
<reference evidence="3 4" key="1">
    <citation type="journal article" date="2015" name="Genome Biol. Evol.">
        <title>Characterization of Three Mycobacterium spp. with Potential Use in Bioremediation by Genome Sequencing and Comparative Genomics.</title>
        <authorList>
            <person name="Das S."/>
            <person name="Pettersson B.M."/>
            <person name="Behra P.R."/>
            <person name="Ramesh M."/>
            <person name="Dasgupta S."/>
            <person name="Bhattacharya A."/>
            <person name="Kirsebom L.A."/>
        </authorList>
    </citation>
    <scope>NUCLEOTIDE SEQUENCE [LARGE SCALE GENOMIC DNA]</scope>
    <source>
        <strain evidence="3 4">DSM 43826</strain>
    </source>
</reference>
<dbReference type="Proteomes" id="UP000036513">
    <property type="component" value="Unassembled WGS sequence"/>
</dbReference>
<evidence type="ECO:0000256" key="1">
    <source>
        <dbReference type="SAM" id="MobiDB-lite"/>
    </source>
</evidence>
<dbReference type="InterPro" id="IPR050508">
    <property type="entry name" value="Methyltransf_Superfamily"/>
</dbReference>
<dbReference type="SUPFAM" id="SSF53335">
    <property type="entry name" value="S-adenosyl-L-methionine-dependent methyltransferases"/>
    <property type="match status" value="1"/>
</dbReference>
<dbReference type="EC" id="2.1.1.164" evidence="3"/>
<feature type="domain" description="Methyltransferase type 11" evidence="2">
    <location>
        <begin position="96"/>
        <end position="193"/>
    </location>
</feature>
<dbReference type="PATRIC" id="fig|37916.4.peg.2462"/>